<feature type="region of interest" description="Disordered" evidence="1">
    <location>
        <begin position="53"/>
        <end position="87"/>
    </location>
</feature>
<dbReference type="GeneID" id="20192606"/>
<dbReference type="Proteomes" id="UP000018817">
    <property type="component" value="Unassembled WGS sequence"/>
</dbReference>
<reference evidence="2 3" key="2">
    <citation type="submission" date="2013-11" db="EMBL/GenBank/DDBJ databases">
        <title>The Genome Sequence of Phytophthora parasitica INRA-310.</title>
        <authorList>
            <consortium name="The Broad Institute Genomics Platform"/>
            <person name="Russ C."/>
            <person name="Tyler B."/>
            <person name="Panabieres F."/>
            <person name="Shan W."/>
            <person name="Tripathy S."/>
            <person name="Grunwald N."/>
            <person name="Machado M."/>
            <person name="Johnson C.S."/>
            <person name="Arredondo F."/>
            <person name="Hong C."/>
            <person name="Coffey M."/>
            <person name="Young S.K."/>
            <person name="Zeng Q."/>
            <person name="Gargeya S."/>
            <person name="Fitzgerald M."/>
            <person name="Abouelleil A."/>
            <person name="Alvarado L."/>
            <person name="Chapman S.B."/>
            <person name="Gainer-Dewar J."/>
            <person name="Goldberg J."/>
            <person name="Griggs A."/>
            <person name="Gujja S."/>
            <person name="Hansen M."/>
            <person name="Howarth C."/>
            <person name="Imamovic A."/>
            <person name="Ireland A."/>
            <person name="Larimer J."/>
            <person name="McCowan C."/>
            <person name="Murphy C."/>
            <person name="Pearson M."/>
            <person name="Poon T.W."/>
            <person name="Priest M."/>
            <person name="Roberts A."/>
            <person name="Saif S."/>
            <person name="Shea T."/>
            <person name="Sykes S."/>
            <person name="Wortman J."/>
            <person name="Nusbaum C."/>
            <person name="Birren B."/>
        </authorList>
    </citation>
    <scope>NUCLEOTIDE SEQUENCE [LARGE SCALE GENOMIC DNA]</scope>
    <source>
        <strain evidence="2 3">INRA-310</strain>
    </source>
</reference>
<dbReference type="VEuPathDB" id="FungiDB:PPTG_24007"/>
<gene>
    <name evidence="2" type="ORF">PPTG_24007</name>
</gene>
<dbReference type="AlphaFoldDB" id="W2PNJ5"/>
<sequence>MELLPCRSQFQTTKLSKMTAYATLSGRSGSSRDTHTDGVIQNVDEELNMCIMDKQETTSDSTKKTKRTARDTSVAKRGEHSADKGGV</sequence>
<evidence type="ECO:0000313" key="2">
    <source>
        <dbReference type="EMBL" id="ETN01804.1"/>
    </source>
</evidence>
<evidence type="ECO:0000256" key="1">
    <source>
        <dbReference type="SAM" id="MobiDB-lite"/>
    </source>
</evidence>
<name>W2PNJ5_PHYN3</name>
<dbReference type="EMBL" id="KI669622">
    <property type="protein sequence ID" value="ETN01804.1"/>
    <property type="molecule type" value="Genomic_DNA"/>
</dbReference>
<organism evidence="2 3">
    <name type="scientific">Phytophthora nicotianae (strain INRA-310)</name>
    <name type="common">Phytophthora parasitica</name>
    <dbReference type="NCBI Taxonomy" id="761204"/>
    <lineage>
        <taxon>Eukaryota</taxon>
        <taxon>Sar</taxon>
        <taxon>Stramenopiles</taxon>
        <taxon>Oomycota</taxon>
        <taxon>Peronosporomycetes</taxon>
        <taxon>Peronosporales</taxon>
        <taxon>Peronosporaceae</taxon>
        <taxon>Phytophthora</taxon>
    </lineage>
</organism>
<proteinExistence type="predicted"/>
<accession>W2PNJ5</accession>
<reference evidence="3" key="1">
    <citation type="submission" date="2011-12" db="EMBL/GenBank/DDBJ databases">
        <authorList>
            <consortium name="The Broad Institute Genome Sequencing Platform"/>
            <person name="Russ C."/>
            <person name="Tyler B."/>
            <person name="Panabieres F."/>
            <person name="Shan W."/>
            <person name="Tripathy S."/>
            <person name="Grunwald N."/>
            <person name="Machado M."/>
            <person name="Young S.K."/>
            <person name="Zeng Q."/>
            <person name="Gargeya S."/>
            <person name="Fitzgerald M."/>
            <person name="Haas B."/>
            <person name="Abouelleil A."/>
            <person name="Alvarado L."/>
            <person name="Arachchi H.M."/>
            <person name="Berlin A."/>
            <person name="Chapman S.B."/>
            <person name="Gearin G."/>
            <person name="Goldberg J."/>
            <person name="Griggs A."/>
            <person name="Gujja S."/>
            <person name="Hansen M."/>
            <person name="Heiman D."/>
            <person name="Howarth C."/>
            <person name="Larimer J."/>
            <person name="Lui A."/>
            <person name="MacDonald P.J.P."/>
            <person name="McCowen C."/>
            <person name="Montmayeur A."/>
            <person name="Murphy C."/>
            <person name="Neiman D."/>
            <person name="Pearson M."/>
            <person name="Priest M."/>
            <person name="Roberts A."/>
            <person name="Saif S."/>
            <person name="Shea T."/>
            <person name="Sisk P."/>
            <person name="Stolte C."/>
            <person name="Sykes S."/>
            <person name="Wortman J."/>
            <person name="Nusbaum C."/>
            <person name="Birren B."/>
        </authorList>
    </citation>
    <scope>NUCLEOTIDE SEQUENCE [LARGE SCALE GENOMIC DNA]</scope>
    <source>
        <strain evidence="3">INRA-310</strain>
    </source>
</reference>
<dbReference type="RefSeq" id="XP_008912883.1">
    <property type="nucleotide sequence ID" value="XM_008914635.1"/>
</dbReference>
<protein>
    <submittedName>
        <fullName evidence="2">Uncharacterized protein</fullName>
    </submittedName>
</protein>
<evidence type="ECO:0000313" key="3">
    <source>
        <dbReference type="Proteomes" id="UP000018817"/>
    </source>
</evidence>